<evidence type="ECO:0000313" key="2">
    <source>
        <dbReference type="Proteomes" id="UP001469553"/>
    </source>
</evidence>
<dbReference type="Proteomes" id="UP001469553">
    <property type="component" value="Unassembled WGS sequence"/>
</dbReference>
<gene>
    <name evidence="1" type="ORF">AMECASPLE_022416</name>
</gene>
<name>A0ABV0ZCS9_9TELE</name>
<dbReference type="EMBL" id="JAHRIP010058427">
    <property type="protein sequence ID" value="MEQ2303988.1"/>
    <property type="molecule type" value="Genomic_DNA"/>
</dbReference>
<organism evidence="1 2">
    <name type="scientific">Ameca splendens</name>
    <dbReference type="NCBI Taxonomy" id="208324"/>
    <lineage>
        <taxon>Eukaryota</taxon>
        <taxon>Metazoa</taxon>
        <taxon>Chordata</taxon>
        <taxon>Craniata</taxon>
        <taxon>Vertebrata</taxon>
        <taxon>Euteleostomi</taxon>
        <taxon>Actinopterygii</taxon>
        <taxon>Neopterygii</taxon>
        <taxon>Teleostei</taxon>
        <taxon>Neoteleostei</taxon>
        <taxon>Acanthomorphata</taxon>
        <taxon>Ovalentaria</taxon>
        <taxon>Atherinomorphae</taxon>
        <taxon>Cyprinodontiformes</taxon>
        <taxon>Goodeidae</taxon>
        <taxon>Ameca</taxon>
    </lineage>
</organism>
<feature type="non-terminal residue" evidence="1">
    <location>
        <position position="1"/>
    </location>
</feature>
<accession>A0ABV0ZCS9</accession>
<evidence type="ECO:0000313" key="1">
    <source>
        <dbReference type="EMBL" id="MEQ2303988.1"/>
    </source>
</evidence>
<reference evidence="1 2" key="1">
    <citation type="submission" date="2021-06" db="EMBL/GenBank/DDBJ databases">
        <authorList>
            <person name="Palmer J.M."/>
        </authorList>
    </citation>
    <scope>NUCLEOTIDE SEQUENCE [LARGE SCALE GENOMIC DNA]</scope>
    <source>
        <strain evidence="1 2">AS_MEX2019</strain>
        <tissue evidence="1">Muscle</tissue>
    </source>
</reference>
<protein>
    <submittedName>
        <fullName evidence="1">Uncharacterized protein</fullName>
    </submittedName>
</protein>
<proteinExistence type="predicted"/>
<keyword evidence="2" id="KW-1185">Reference proteome</keyword>
<comment type="caution">
    <text evidence="1">The sequence shown here is derived from an EMBL/GenBank/DDBJ whole genome shotgun (WGS) entry which is preliminary data.</text>
</comment>
<sequence length="112" mass="12343">WVTGKLVPISRSLLAGGRVHPGQVASPLQGNTQTIKHTLIHPPKGNFQRDQLTEQACLWTVGGTRSTWKEPRHAWGEHANSMQKDPRPGVKPRTFLLQGNSATNCATVQPYL</sequence>